<dbReference type="Proteomes" id="UP000259465">
    <property type="component" value="Chromosome"/>
</dbReference>
<dbReference type="KEGG" id="crz:D1345_00025"/>
<keyword evidence="2" id="KW-1185">Reference proteome</keyword>
<name>A0AAD0RLK2_9NEIS</name>
<accession>A0AAD0RLK2</accession>
<evidence type="ECO:0000313" key="1">
    <source>
        <dbReference type="EMBL" id="AXT44690.1"/>
    </source>
</evidence>
<reference evidence="1 2" key="1">
    <citation type="submission" date="2018-08" db="EMBL/GenBank/DDBJ databases">
        <title>Complete genome sequence of JP2-74.</title>
        <authorList>
            <person name="Wu L."/>
        </authorList>
    </citation>
    <scope>NUCLEOTIDE SEQUENCE [LARGE SCALE GENOMIC DNA]</scope>
    <source>
        <strain evidence="1 2">JP2-74</strain>
    </source>
</reference>
<evidence type="ECO:0000313" key="2">
    <source>
        <dbReference type="Proteomes" id="UP000259465"/>
    </source>
</evidence>
<dbReference type="AlphaFoldDB" id="A0AAD0RLK2"/>
<protein>
    <submittedName>
        <fullName evidence="1">Uncharacterized protein</fullName>
    </submittedName>
</protein>
<proteinExistence type="predicted"/>
<dbReference type="EMBL" id="CP031968">
    <property type="protein sequence ID" value="AXT44690.1"/>
    <property type="molecule type" value="Genomic_DNA"/>
</dbReference>
<gene>
    <name evidence="1" type="ORF">D1345_00025</name>
</gene>
<sequence length="187" mass="20554">MGQGLYLINFKHAESEAVVWAPSGSMQRIRFDEFDLIKPEGVRLKSGDEVTDCISLQQGNLAQSAGQLEIVVPAERLWRNILVNGLVLQPPPKNHIFGVEGPLRTLEAGAFGSIVSAPLVVDVETDEFWFSRLEKLITNLVGPIASKQLGKIRTKGQLVQWAVEYKAQPLLPLMLTAISAEVDRGIP</sequence>
<organism evidence="1 2">
    <name type="scientific">Chromobacterium rhizoryzae</name>
    <dbReference type="NCBI Taxonomy" id="1778675"/>
    <lineage>
        <taxon>Bacteria</taxon>
        <taxon>Pseudomonadati</taxon>
        <taxon>Pseudomonadota</taxon>
        <taxon>Betaproteobacteria</taxon>
        <taxon>Neisseriales</taxon>
        <taxon>Chromobacteriaceae</taxon>
        <taxon>Chromobacterium</taxon>
    </lineage>
</organism>